<name>A0A154BRQ4_ANASB</name>
<dbReference type="Proteomes" id="UP000076268">
    <property type="component" value="Unassembled WGS sequence"/>
</dbReference>
<dbReference type="PANTHER" id="PTHR37166:SF1">
    <property type="entry name" value="PROTEIN FLAG"/>
    <property type="match status" value="1"/>
</dbReference>
<gene>
    <name evidence="2" type="ORF">AXX12_08690</name>
</gene>
<keyword evidence="3" id="KW-1185">Reference proteome</keyword>
<dbReference type="RefSeq" id="WP_066242075.1">
    <property type="nucleotide sequence ID" value="NZ_LSGP01000017.1"/>
</dbReference>
<accession>A0A154BRQ4</accession>
<dbReference type="AlphaFoldDB" id="A0A154BRQ4"/>
<dbReference type="PANTHER" id="PTHR37166">
    <property type="entry name" value="PROTEIN FLAG"/>
    <property type="match status" value="1"/>
</dbReference>
<proteinExistence type="predicted"/>
<evidence type="ECO:0000313" key="2">
    <source>
        <dbReference type="EMBL" id="KYZ76500.1"/>
    </source>
</evidence>
<feature type="compositionally biased region" description="Basic and acidic residues" evidence="1">
    <location>
        <begin position="37"/>
        <end position="50"/>
    </location>
</feature>
<evidence type="ECO:0000256" key="1">
    <source>
        <dbReference type="SAM" id="MobiDB-lite"/>
    </source>
</evidence>
<dbReference type="SUPFAM" id="SSF160214">
    <property type="entry name" value="FlaG-like"/>
    <property type="match status" value="1"/>
</dbReference>
<feature type="region of interest" description="Disordered" evidence="1">
    <location>
        <begin position="19"/>
        <end position="50"/>
    </location>
</feature>
<dbReference type="OrthoDB" id="9799867at2"/>
<dbReference type="Gene3D" id="3.30.160.170">
    <property type="entry name" value="FlaG-like"/>
    <property type="match status" value="1"/>
</dbReference>
<evidence type="ECO:0000313" key="3">
    <source>
        <dbReference type="Proteomes" id="UP000076268"/>
    </source>
</evidence>
<organism evidence="2 3">
    <name type="scientific">Anaerosporomusa subterranea</name>
    <dbReference type="NCBI Taxonomy" id="1794912"/>
    <lineage>
        <taxon>Bacteria</taxon>
        <taxon>Bacillati</taxon>
        <taxon>Bacillota</taxon>
        <taxon>Negativicutes</taxon>
        <taxon>Acetonemataceae</taxon>
        <taxon>Anaerosporomusa</taxon>
    </lineage>
</organism>
<dbReference type="STRING" id="1794912.AXX12_08690"/>
<dbReference type="EMBL" id="LSGP01000017">
    <property type="protein sequence ID" value="KYZ76500.1"/>
    <property type="molecule type" value="Genomic_DNA"/>
</dbReference>
<dbReference type="InterPro" id="IPR035924">
    <property type="entry name" value="FlaG-like_sf"/>
</dbReference>
<dbReference type="Pfam" id="PF03646">
    <property type="entry name" value="FlaG"/>
    <property type="match status" value="1"/>
</dbReference>
<comment type="caution">
    <text evidence="2">The sequence shown here is derived from an EMBL/GenBank/DDBJ whole genome shotgun (WGS) entry which is preliminary data.</text>
</comment>
<sequence length="126" mass="14135">MEIGNHRITEASIAATARTAPVASETVKAEAGMPKLKLTDKTDKQNQESKKLEAGDVKEITQALNKFFQSMNADLHFEIHEGTQRMIVQLVDTAEHKVLKEFPPRDFLDMVAKIREYVGALLDKRA</sequence>
<dbReference type="InterPro" id="IPR005186">
    <property type="entry name" value="FlaG"/>
</dbReference>
<protein>
    <recommendedName>
        <fullName evidence="4">Flagellar biosynthesis protein FlaG</fullName>
    </recommendedName>
</protein>
<evidence type="ECO:0008006" key="4">
    <source>
        <dbReference type="Google" id="ProtNLM"/>
    </source>
</evidence>
<reference evidence="2 3" key="1">
    <citation type="submission" date="2016-02" db="EMBL/GenBank/DDBJ databases">
        <title>Anaerosporomusa subterraneum gen. nov., sp. nov., a spore-forming obligate anaerobe isolated from saprolite.</title>
        <authorList>
            <person name="Choi J.K."/>
            <person name="Shah M."/>
            <person name="Yee N."/>
        </authorList>
    </citation>
    <scope>NUCLEOTIDE SEQUENCE [LARGE SCALE GENOMIC DNA]</scope>
    <source>
        <strain evidence="2 3">RU4</strain>
    </source>
</reference>